<feature type="domain" description="FAD-binding PCMH-type" evidence="6">
    <location>
        <begin position="84"/>
        <end position="262"/>
    </location>
</feature>
<reference evidence="8" key="1">
    <citation type="submission" date="2015-07" db="EMBL/GenBank/DDBJ databases">
        <title>Discovery of a poly(ethylene terephthalate assimilation.</title>
        <authorList>
            <person name="Yoshida S."/>
            <person name="Hiraga K."/>
            <person name="Takehana T."/>
            <person name="Taniguchi I."/>
            <person name="Yamaji H."/>
            <person name="Maeda Y."/>
            <person name="Toyohara K."/>
            <person name="Miyamoto K."/>
            <person name="Kimura Y."/>
            <person name="Oda K."/>
        </authorList>
    </citation>
    <scope>NUCLEOTIDE SEQUENCE [LARGE SCALE GENOMIC DNA]</scope>
    <source>
        <strain evidence="8">NBRC 110686 / TISTR 2288 / 201-F6</strain>
    </source>
</reference>
<dbReference type="Gene3D" id="3.30.300.330">
    <property type="match status" value="1"/>
</dbReference>
<evidence type="ECO:0000256" key="3">
    <source>
        <dbReference type="ARBA" id="ARBA00022827"/>
    </source>
</evidence>
<keyword evidence="8" id="KW-1185">Reference proteome</keyword>
<dbReference type="SUPFAM" id="SSF56176">
    <property type="entry name" value="FAD-binding/transporter-associated domain-like"/>
    <property type="match status" value="1"/>
</dbReference>
<dbReference type="Pfam" id="PF01565">
    <property type="entry name" value="FAD_binding_4"/>
    <property type="match status" value="1"/>
</dbReference>
<dbReference type="InterPro" id="IPR016164">
    <property type="entry name" value="FAD-linked_Oxase-like_C"/>
</dbReference>
<evidence type="ECO:0000259" key="6">
    <source>
        <dbReference type="PROSITE" id="PS51387"/>
    </source>
</evidence>
<feature type="compositionally biased region" description="Pro residues" evidence="5">
    <location>
        <begin position="10"/>
        <end position="25"/>
    </location>
</feature>
<dbReference type="InterPro" id="IPR016169">
    <property type="entry name" value="FAD-bd_PCMH_sub2"/>
</dbReference>
<organism evidence="7 8">
    <name type="scientific">Piscinibacter sakaiensis</name>
    <name type="common">Ideonella sakaiensis</name>
    <dbReference type="NCBI Taxonomy" id="1547922"/>
    <lineage>
        <taxon>Bacteria</taxon>
        <taxon>Pseudomonadati</taxon>
        <taxon>Pseudomonadota</taxon>
        <taxon>Betaproteobacteria</taxon>
        <taxon>Burkholderiales</taxon>
        <taxon>Sphaerotilaceae</taxon>
        <taxon>Piscinibacter</taxon>
    </lineage>
</organism>
<feature type="compositionally biased region" description="Low complexity" evidence="5">
    <location>
        <begin position="507"/>
        <end position="516"/>
    </location>
</feature>
<dbReference type="Pfam" id="PF02913">
    <property type="entry name" value="FAD-oxidase_C"/>
    <property type="match status" value="1"/>
</dbReference>
<keyword evidence="2" id="KW-0285">Flavoprotein</keyword>
<keyword evidence="4" id="KW-0560">Oxidoreductase</keyword>
<name>A0A0K8P872_PISS1</name>
<dbReference type="GO" id="GO:0008720">
    <property type="term" value="F:D-lactate dehydrogenase (NAD+) activity"/>
    <property type="evidence" value="ECO:0007669"/>
    <property type="project" value="TreeGrafter"/>
</dbReference>
<sequence length="516" mass="54795">MNDFSAPRSVPIPPRRPAPPPGLPALPPEAVRQVLQGEVTGVDEALLQRLRGACDEVSVDTADRVDAGRDWWPLGMVWASTGRVLRLPAVVVRPGSVEEVAAVLAICHESGTPVTATGGRSGVLGNTLPVFGGVSLDCTRLSGIVDLREDDLTVDVLAGTYCDALEAQCQAAGYTVGHWPQSIALATVGGAIACRGAGQLSSRYGTMADLTRGLTVVLADGRVVRTSEFSHSATGPDLTQLFVGSEGTLGVITSARLQLHPRPAGQLKAAFSFPSFDAGVDAVRRFTRRGAAPAVVRLYDEVESRRNFDTRDRHVLLLLDEGEPALLAPRWQAMLDECGGEPLGPELVDGWLGHRNNVRSIEGLIVDRAPDTMEITAPWSRVAAIYHATTAAIAAVDGARTATAHISHVYPYGAGLYFMFGGRPEVDDRPGWYRRVWDVAARTVLAHGGNLSHHHGIGLGRGRFMREALGSGFEVLAGLKQALDPKGILNPGKMGLDSPYGAPPDWPDQAPAAPRG</sequence>
<dbReference type="GO" id="GO:1903457">
    <property type="term" value="P:lactate catabolic process"/>
    <property type="evidence" value="ECO:0007669"/>
    <property type="project" value="TreeGrafter"/>
</dbReference>
<feature type="region of interest" description="Disordered" evidence="5">
    <location>
        <begin position="1"/>
        <end position="25"/>
    </location>
</feature>
<dbReference type="PROSITE" id="PS51387">
    <property type="entry name" value="FAD_PCMH"/>
    <property type="match status" value="1"/>
</dbReference>
<feature type="region of interest" description="Disordered" evidence="5">
    <location>
        <begin position="494"/>
        <end position="516"/>
    </location>
</feature>
<gene>
    <name evidence="7" type="ORF">ISF6_5517</name>
</gene>
<dbReference type="AlphaFoldDB" id="A0A0K8P872"/>
<reference evidence="7 8" key="2">
    <citation type="journal article" date="2016" name="Science">
        <title>A bacterium that degrades and assimilates poly(ethylene terephthalate).</title>
        <authorList>
            <person name="Yoshida S."/>
            <person name="Hiraga K."/>
            <person name="Takehana T."/>
            <person name="Taniguchi I."/>
            <person name="Yamaji H."/>
            <person name="Maeda Y."/>
            <person name="Toyohara K."/>
            <person name="Miyamoto K."/>
            <person name="Kimura Y."/>
            <person name="Oda K."/>
        </authorList>
    </citation>
    <scope>NUCLEOTIDE SEQUENCE [LARGE SCALE GENOMIC DNA]</scope>
    <source>
        <strain evidence="8">NBRC 110686 / TISTR 2288 / 201-F6</strain>
    </source>
</reference>
<dbReference type="Gene3D" id="3.30.465.10">
    <property type="match status" value="1"/>
</dbReference>
<evidence type="ECO:0000313" key="7">
    <source>
        <dbReference type="EMBL" id="GAP38858.1"/>
    </source>
</evidence>
<evidence type="ECO:0000313" key="8">
    <source>
        <dbReference type="Proteomes" id="UP000037660"/>
    </source>
</evidence>
<dbReference type="Gene3D" id="1.10.45.10">
    <property type="entry name" value="Vanillyl-alcohol Oxidase, Chain A, domain 4"/>
    <property type="match status" value="1"/>
</dbReference>
<comment type="cofactor">
    <cofactor evidence="1">
        <name>FAD</name>
        <dbReference type="ChEBI" id="CHEBI:57692"/>
    </cofactor>
</comment>
<dbReference type="InterPro" id="IPR006094">
    <property type="entry name" value="Oxid_FAD_bind_N"/>
</dbReference>
<evidence type="ECO:0000256" key="1">
    <source>
        <dbReference type="ARBA" id="ARBA00001974"/>
    </source>
</evidence>
<dbReference type="Gene3D" id="3.30.70.3450">
    <property type="match status" value="1"/>
</dbReference>
<dbReference type="PANTHER" id="PTHR11748">
    <property type="entry name" value="D-LACTATE DEHYDROGENASE"/>
    <property type="match status" value="1"/>
</dbReference>
<dbReference type="InterPro" id="IPR036318">
    <property type="entry name" value="FAD-bd_PCMH-like_sf"/>
</dbReference>
<comment type="caution">
    <text evidence="7">The sequence shown here is derived from an EMBL/GenBank/DDBJ whole genome shotgun (WGS) entry which is preliminary data.</text>
</comment>
<dbReference type="InterPro" id="IPR004113">
    <property type="entry name" value="FAD-bd_oxidored_4_C"/>
</dbReference>
<dbReference type="RefSeq" id="WP_054022699.1">
    <property type="nucleotide sequence ID" value="NZ_BBYR01000096.1"/>
</dbReference>
<keyword evidence="3" id="KW-0274">FAD</keyword>
<dbReference type="SUPFAM" id="SSF55103">
    <property type="entry name" value="FAD-linked oxidases, C-terminal domain"/>
    <property type="match status" value="1"/>
</dbReference>
<dbReference type="EMBL" id="BBYR01000096">
    <property type="protein sequence ID" value="GAP38858.1"/>
    <property type="molecule type" value="Genomic_DNA"/>
</dbReference>
<accession>A0A0K8P872</accession>
<dbReference type="InterPro" id="IPR016171">
    <property type="entry name" value="Vanillyl_alc_oxidase_C-sub2"/>
</dbReference>
<dbReference type="InterPro" id="IPR016166">
    <property type="entry name" value="FAD-bd_PCMH"/>
</dbReference>
<dbReference type="GO" id="GO:0004458">
    <property type="term" value="F:D-lactate dehydrogenase (cytochrome) activity"/>
    <property type="evidence" value="ECO:0007669"/>
    <property type="project" value="TreeGrafter"/>
</dbReference>
<dbReference type="PANTHER" id="PTHR11748:SF118">
    <property type="entry name" value="ALKYLDIHYDROXYACETONEPHOSPHATE SYNTHASE (PRECURSOR)"/>
    <property type="match status" value="1"/>
</dbReference>
<evidence type="ECO:0000256" key="2">
    <source>
        <dbReference type="ARBA" id="ARBA00022630"/>
    </source>
</evidence>
<evidence type="ECO:0000256" key="4">
    <source>
        <dbReference type="ARBA" id="ARBA00023002"/>
    </source>
</evidence>
<protein>
    <recommendedName>
        <fullName evidence="6">FAD-binding PCMH-type domain-containing protein</fullName>
    </recommendedName>
</protein>
<dbReference type="OrthoDB" id="8522822at2"/>
<dbReference type="STRING" id="1547922.ISF6_5517"/>
<dbReference type="Proteomes" id="UP000037660">
    <property type="component" value="Unassembled WGS sequence"/>
</dbReference>
<evidence type="ECO:0000256" key="5">
    <source>
        <dbReference type="SAM" id="MobiDB-lite"/>
    </source>
</evidence>
<dbReference type="GO" id="GO:0071949">
    <property type="term" value="F:FAD binding"/>
    <property type="evidence" value="ECO:0007669"/>
    <property type="project" value="InterPro"/>
</dbReference>
<proteinExistence type="predicted"/>